<evidence type="ECO:0000313" key="8">
    <source>
        <dbReference type="EMBL" id="KIA94125.1"/>
    </source>
</evidence>
<gene>
    <name evidence="8" type="ORF">OC25_11090</name>
</gene>
<dbReference type="PANTHER" id="PTHR11878:SF65">
    <property type="entry name" value="NA_CA-EXCHANGE PROTEIN, ISOFORM G"/>
    <property type="match status" value="1"/>
</dbReference>
<dbReference type="InterPro" id="IPR003343">
    <property type="entry name" value="Big_2"/>
</dbReference>
<dbReference type="GO" id="GO:0007154">
    <property type="term" value="P:cell communication"/>
    <property type="evidence" value="ECO:0007669"/>
    <property type="project" value="InterPro"/>
</dbReference>
<keyword evidence="1 5" id="KW-0732">Signal</keyword>
<dbReference type="Gene3D" id="2.60.40.2030">
    <property type="match status" value="20"/>
</dbReference>
<feature type="domain" description="Calx-beta" evidence="6">
    <location>
        <begin position="2954"/>
        <end position="3056"/>
    </location>
</feature>
<feature type="domain" description="BIG2" evidence="7">
    <location>
        <begin position="1296"/>
        <end position="1366"/>
    </location>
</feature>
<dbReference type="InterPro" id="IPR008964">
    <property type="entry name" value="Invasin/intimin_cell_adhesion"/>
</dbReference>
<sequence length="3876" mass="393888">MKKLLLLSFLMLIMSSVFAADYYWVGGAGNWTDLSHWASTSGGVANRSIIPGTGDDVYFDANSGLANNTLVTLPTTGHAYCRNMSWNGVTTNAIFRNTGSFQLQINGNLELAATVRYAIMTINFTGSSNATFRTNGAVRVNTAGLYNSFIVNKPSGSLTLLDGIPNDLAVQNLTLTAGTLNLSGQTHGFVNLVAGGSTVRSMNITNASLTLGSTWDTRGSNMTLTATGSTVTADMFHSAGLTFDKVFAMRDNPDMDINNNTFSELTLASTVSQIGTQRIGSNNTIGKLEFKSGGRIAGGGNIIGQLILAPGKGYIFHGTNTINTLMQLNTEDCDALGELRGIDANAKLSFGAGATANIKNVFITSLTALGNIAPIPVVGVDGGSNLGFNITPRTSGNATLYWVGGAGDWNDKSHWSATSGGSGGACVPFTSDNVIFDANSGFTSGNNTISVTSTVRCHNMTWTNVTGSPVFDIGGYTMEIWGSVELDPTLTLAAANTQYVRGNIQLKGTEASTFLTKGASLGNPLFNIDKTSGGGITLMDDINFPNLSLTHARGGLSMAGKTVNILLFNSTTGVGRTIDISNATITVNNWNLGLTNVTWVNNAAGSFITANRAFTANGLAYPKVYCNTVLDEVNIQNTTIGELTFTNTAPANGLRGLLGGNTVGTLEFKSGGLLRGNNTINNLLLAPSKPYAIWNTQTVTGLFRFNSPDCNGLGELRGAEGTSATINFGPAATRDLNNIYLQNMTATGSGVPVTVTGADAGGNSGFTITTSGAGARYWVGGSGDWSDSAHWSNTSGGAGGACVPTAANDVFFNASSFTSGSSAVTINSTQAYCRNMNWTGANFSPTFTKPATLDLEIWGDLVMNNNVRMDAALTFTGSSSTNITSNGGGTGATQFIFLKPVGYTVTLLDNFSNPVAYFFPRSGGVDLTNRTVVLNGFDNSGSTVATNINITGANITGAWRYQGGIKTLTATNSVIKARRFLVDGGTYNIVDATGGTASDSYVNNTTVNDLLFSNPSATSAVFINGGNTIGRLEFKGKGNIAGTGNTIETLIFSPGKVYTFLSGSTNTITKDWFGSGTPCNLTEINSSAAGAFTINKTAGAVEFDYVRLRNITATGITPFKALEHSEDLGGNTNWSISPYNNSTPILGLGPDKTLCAGDFPYTIKTDGFFASPMATYTWGDGSTNSSLAVAGPGTYTVTVSYPDGCSRTDNIVITRSDVVINPITGTPNVCVGAATNLTTTTTGGVWSSSNTAVATVSATGVVTGVTAGTADIIYTVTNSNGCVGALTQTVTVNAMPTVNATTGPNTLFAGDNITLSNTTPSGVWSSSNTAVATVSAAGVVTGVAAGTANILYTVTGTGGCSVSSTTAITVDAFDPAKRVLSITKTTDAAEPATNGAFAISLPTGINAIEPVTVNYTVSGTATSGSDYTALTGTATIATGQNSVSVPVDVTDDSIIEGAESVIVTLTSGTSAKYTYTVNGAAGNATVTIADDDDTPANHLLGVTAQLNANEPTNTGTFTIALPAGISAAENITVAYTMSGTSTNGVDYETLSGTAILLAGQNSVVINVKALDDQIIEPTETIILNLTGGTSVSAVTYPADAAKNTATLLQADNDNTAAIKQLAVTSNGNAAEPATNSSFTISLPTGYVSALPITITYAFTGAATYGADYSSTSATTVTLPAGQNSVQVPVNVINDNLIETTEPVILTITNGVAKQGATTVFTLTPDPAATSASLSIADDDNTTANKTLTVTAQNGAEPSTNGAFTISLPAGVLASENVTVNYTISGTATPGTDYAALPGTTVIPAGANSVTVPLIVIDNKVIENTETVILTLTGGTSANFDYTPGTTNSATADIADDDAASNTTVVLLTKVSDAVEGGTKGQYRVSLPPGITSAEDITITLSTGGTATRPADYSLTGLTGANLVIPAGTNEVFVGVDAIDDSQVEGPETVTLTLNSATSASTTYSIDPTGNGAAVTIIDVNAASTTALEVIAGTNAAEPATNGAFSIKLAGAATSAWPVTVGYTVSGTAVSGLDYQSFGTITIPAGQNSVAVDVNVLDDQIFEPTETINFKVLSGSAKDGSGNAYIFPADPAKETITVNIADNDVIPANQVLQVVKTTDAAEPNVPGSFTVSLPAGYSSSANLTLNYTMSGSATRNTDYTVSTVTLPAYANSVSIPVLVIDDKIVEATETATLTLNSGVDGNGFNYTVGAAAAATVNIADDDNTAANRMLSAVTTTHTAEGSTAGTFTLKLPNNITAASNITVNYTVGGTATSVLDYAALSGTATILAGQNSVAVTVTPVNDNIIEPTETVTLTITDGTGGGNTYAALTGSETASMDIVDNDDTAAKRTLRITRTTHGAEPTTNGAFSIQLQDGSLPVSSEDITVNYTVTGTAAAGVDYKTLSGSIVLPAGQNAVALPVEVIDDKAMESTETVIVKITGGTSASFTFPATASPTFSTATVNITDDDNIPANRVLTLTKIGDASESGDIGYFRVSLPPGITLQGTLNTNYNFTASTANLPNATNPDFFNPGVISIPSGQNYIDLPIKAVDDNFIENTETVVMTPVTSYSYTGLPVGSNFVWGSTAPVSMNILDNDNTPANRVVGVEIVHNGNEAIAGEPGGVRARFKLMGTATSSEEITINYTISGKAILGTDYNPLFPTPTHFSGVFKLLPGNQAFEMASTVVDDDIIEGLEDVVLTIDNASSTSFTFTPDAVMGKATGHIADNDNLPANLVLAVTKTADATEGGANGEFTISLPGTTATATEAITVNYTLSGTATNGTDYTALGGSVVIPAGDHEVKIPVNALSDQIIEGLETVILTITGGNSTSFAFTPSTANASATVNITDATNTPANTTLSITKLNDAAEPGTSGRVNMALPAGISSKENITVNYTISGTATPGTDYATLSGTATILAGQNSVTVPISVIDDQLIEQTETVVLTLAGASSTNFTYTATGNVTVNLADDDNIPANLVLNVTKTQDAAEPATNGNFNIALPAGLTVPTDITVNYTVTGTATAGLDYASLSGVLTIPAGTNSVDLPLTVTDDQQVEGTENVTLTVTSGTATGLAFTGGTAATIDLADDDNIPENLAISIQKTNDAAEPGTNGSFNISLPAGVTLTEDITVTYTVAGTATAGTDYTTLTGSAVILAGQNSVSVPVLVINDNIIERTETVTATLTGATATSFTLTAAGNATVNIADDDNTAANREIQLSVNRNGAEGVAGATGGVRFDFKLPAGITAAEDITVNYTIGGTATLGTDFMPLNGTHFTGTIKIPAGQNLVATASTTVDDQIIEGTENVVVTITSATSTNFTYAFSGPATATIADNDNTPANLAVSISKTADAAEPASNGAFSISLPTGVTATEDITVAYTMSGTATAGTDYTALSGSAVILAGQTSVNVPVLVKNDNIIEGTETVVATLSGATSANFSFTATGNASLNIADDDNTATNLAVSISKTTDAAEPATNGAFSISLPTGVTANEDITVAYTVSGTATAGTDYTALSGSAVILAGQTSVNVPVLVKNDNIIEGTETVVATLSGATSANFSFTATGNASLNIADDDNTPANLAVSISKTADAAEPASNGAFSISLPTGVTATEDITVAYNVSGTATPGTDYTALSGSAVILAGQTSVSVPVLVKNDNIIEGTETVVATLTGATSANFSFTATGNASLNIADDDNIPANLAVSISKTTDAAEPVSNGAFSMSLPTGVTATEDITVAYTVSGTATAGTDYTALSGSAVILAGQNNVNVPVLVKNDNIIEGTETVIATLTGATSANFSFTASGNASVNIADDDNTAANLAISISKTADAAEPASNGAFSISLPTGVTATEDITVAYTVSGTATAGTDYTALSGSAVILAGQNNVNVPVLVKNDNIIEGT</sequence>
<dbReference type="GO" id="GO:0030001">
    <property type="term" value="P:metal ion transport"/>
    <property type="evidence" value="ECO:0007669"/>
    <property type="project" value="TreeGrafter"/>
</dbReference>
<evidence type="ECO:0000256" key="1">
    <source>
        <dbReference type="ARBA" id="ARBA00022729"/>
    </source>
</evidence>
<dbReference type="Gene3D" id="2.60.40.1080">
    <property type="match status" value="2"/>
</dbReference>
<keyword evidence="4" id="KW-0813">Transport</keyword>
<reference evidence="8 9" key="1">
    <citation type="submission" date="2014-10" db="EMBL/GenBank/DDBJ databases">
        <title>Pedobacter Kyungheensis.</title>
        <authorList>
            <person name="Anderson B.M."/>
            <person name="Newman J.D."/>
        </authorList>
    </citation>
    <scope>NUCLEOTIDE SEQUENCE [LARGE SCALE GENOMIC DNA]</scope>
    <source>
        <strain evidence="8 9">KACC 16221</strain>
    </source>
</reference>
<evidence type="ECO:0000259" key="7">
    <source>
        <dbReference type="SMART" id="SM00635"/>
    </source>
</evidence>
<feature type="domain" description="Calx-beta" evidence="6">
    <location>
        <begin position="1731"/>
        <end position="1832"/>
    </location>
</feature>
<dbReference type="SMART" id="SM00635">
    <property type="entry name" value="BID_2"/>
    <property type="match status" value="2"/>
</dbReference>
<keyword evidence="3" id="KW-0106">Calcium</keyword>
<proteinExistence type="predicted"/>
<feature type="non-terminal residue" evidence="8">
    <location>
        <position position="3876"/>
    </location>
</feature>
<feature type="domain" description="Calx-beta" evidence="6">
    <location>
        <begin position="2716"/>
        <end position="2819"/>
    </location>
</feature>
<dbReference type="Pfam" id="PF02368">
    <property type="entry name" value="Big_2"/>
    <property type="match status" value="2"/>
</dbReference>
<evidence type="ECO:0000256" key="4">
    <source>
        <dbReference type="ARBA" id="ARBA00023065"/>
    </source>
</evidence>
<dbReference type="PANTHER" id="PTHR11878">
    <property type="entry name" value="SODIUM/CALCIUM EXCHANGER"/>
    <property type="match status" value="1"/>
</dbReference>
<keyword evidence="9" id="KW-1185">Reference proteome</keyword>
<name>A0A0C1DJK6_9SPHI</name>
<evidence type="ECO:0000259" key="6">
    <source>
        <dbReference type="SMART" id="SM00237"/>
    </source>
</evidence>
<organism evidence="8 9">
    <name type="scientific">Pedobacter kyungheensis</name>
    <dbReference type="NCBI Taxonomy" id="1069985"/>
    <lineage>
        <taxon>Bacteria</taxon>
        <taxon>Pseudomonadati</taxon>
        <taxon>Bacteroidota</taxon>
        <taxon>Sphingobacteriia</taxon>
        <taxon>Sphingobacteriales</taxon>
        <taxon>Sphingobacteriaceae</taxon>
        <taxon>Pedobacter</taxon>
    </lineage>
</organism>
<comment type="caution">
    <text evidence="8">The sequence shown here is derived from an EMBL/GenBank/DDBJ whole genome shotgun (WGS) entry which is preliminary data.</text>
</comment>
<dbReference type="SUPFAM" id="SSF49373">
    <property type="entry name" value="Invasin/intimin cell-adhesion fragments"/>
    <property type="match status" value="2"/>
</dbReference>
<dbReference type="EMBL" id="JSYN01000011">
    <property type="protein sequence ID" value="KIA94125.1"/>
    <property type="molecule type" value="Genomic_DNA"/>
</dbReference>
<protein>
    <recommendedName>
        <fullName evidence="10">PKD domain-containing protein</fullName>
    </recommendedName>
</protein>
<dbReference type="InterPro" id="IPR003644">
    <property type="entry name" value="Calx_beta"/>
</dbReference>
<feature type="domain" description="Calx-beta" evidence="6">
    <location>
        <begin position="3071"/>
        <end position="3173"/>
    </location>
</feature>
<feature type="signal peptide" evidence="5">
    <location>
        <begin position="1"/>
        <end position="19"/>
    </location>
</feature>
<dbReference type="SUPFAM" id="SSF141072">
    <property type="entry name" value="CalX-like"/>
    <property type="match status" value="20"/>
</dbReference>
<evidence type="ECO:0000313" key="9">
    <source>
        <dbReference type="Proteomes" id="UP000031246"/>
    </source>
</evidence>
<dbReference type="OrthoDB" id="7794186at2"/>
<dbReference type="SMART" id="SM00237">
    <property type="entry name" value="Calx_beta"/>
    <property type="match status" value="13"/>
</dbReference>
<feature type="domain" description="Calx-beta" evidence="6">
    <location>
        <begin position="3314"/>
        <end position="3416"/>
    </location>
</feature>
<feature type="domain" description="Calx-beta" evidence="6">
    <location>
        <begin position="1484"/>
        <end position="1586"/>
    </location>
</feature>
<feature type="domain" description="Calx-beta" evidence="6">
    <location>
        <begin position="1849"/>
        <end position="1954"/>
    </location>
</feature>
<dbReference type="Proteomes" id="UP000031246">
    <property type="component" value="Unassembled WGS sequence"/>
</dbReference>
<feature type="chain" id="PRO_5002129976" description="PKD domain-containing protein" evidence="5">
    <location>
        <begin position="20"/>
        <end position="3876"/>
    </location>
</feature>
<feature type="domain" description="Calx-beta" evidence="6">
    <location>
        <begin position="2213"/>
        <end position="2315"/>
    </location>
</feature>
<keyword evidence="4" id="KW-0406">Ion transport</keyword>
<feature type="domain" description="Calx-beta" evidence="6">
    <location>
        <begin position="2842"/>
        <end position="2939"/>
    </location>
</feature>
<keyword evidence="2" id="KW-0677">Repeat</keyword>
<accession>A0A0C1DJK6</accession>
<feature type="domain" description="Calx-beta" evidence="6">
    <location>
        <begin position="2333"/>
        <end position="2437"/>
    </location>
</feature>
<dbReference type="InterPro" id="IPR038081">
    <property type="entry name" value="CalX-like_sf"/>
</dbReference>
<feature type="domain" description="BIG2" evidence="7">
    <location>
        <begin position="1214"/>
        <end position="1286"/>
    </location>
</feature>
<dbReference type="RefSeq" id="WP_039475720.1">
    <property type="nucleotide sequence ID" value="NZ_JSYN01000011.1"/>
</dbReference>
<dbReference type="Pfam" id="PF03160">
    <property type="entry name" value="Calx-beta"/>
    <property type="match status" value="20"/>
</dbReference>
<feature type="domain" description="Calx-beta" evidence="6">
    <location>
        <begin position="3431"/>
        <end position="3533"/>
    </location>
</feature>
<evidence type="ECO:0000256" key="5">
    <source>
        <dbReference type="SAM" id="SignalP"/>
    </source>
</evidence>
<evidence type="ECO:0008006" key="10">
    <source>
        <dbReference type="Google" id="ProtNLM"/>
    </source>
</evidence>
<dbReference type="GO" id="GO:0016020">
    <property type="term" value="C:membrane"/>
    <property type="evidence" value="ECO:0007669"/>
    <property type="project" value="InterPro"/>
</dbReference>
<feature type="domain" description="Calx-beta" evidence="6">
    <location>
        <begin position="1972"/>
        <end position="2072"/>
    </location>
</feature>
<evidence type="ECO:0000256" key="3">
    <source>
        <dbReference type="ARBA" id="ARBA00022837"/>
    </source>
</evidence>
<feature type="domain" description="Calx-beta" evidence="6">
    <location>
        <begin position="1366"/>
        <end position="1466"/>
    </location>
</feature>
<evidence type="ECO:0000256" key="2">
    <source>
        <dbReference type="ARBA" id="ARBA00022737"/>
    </source>
</evidence>
<dbReference type="InterPro" id="IPR051171">
    <property type="entry name" value="CaCA"/>
</dbReference>